<dbReference type="VEuPathDB" id="FungiDB:CC1G_05240"/>
<feature type="region of interest" description="Disordered" evidence="1">
    <location>
        <begin position="248"/>
        <end position="286"/>
    </location>
</feature>
<dbReference type="AlphaFoldDB" id="A8PCA9"/>
<comment type="caution">
    <text evidence="2">The sequence shown here is derived from an EMBL/GenBank/DDBJ whole genome shotgun (WGS) entry which is preliminary data.</text>
</comment>
<evidence type="ECO:0000313" key="2">
    <source>
        <dbReference type="EMBL" id="EAU81410.2"/>
    </source>
</evidence>
<protein>
    <submittedName>
        <fullName evidence="2">Uncharacterized protein</fullName>
    </submittedName>
</protein>
<dbReference type="HOGENOM" id="CLU_874404_0_0_1"/>
<keyword evidence="3" id="KW-1185">Reference proteome</keyword>
<feature type="compositionally biased region" description="Polar residues" evidence="1">
    <location>
        <begin position="254"/>
        <end position="271"/>
    </location>
</feature>
<feature type="compositionally biased region" description="Basic and acidic residues" evidence="1">
    <location>
        <begin position="277"/>
        <end position="286"/>
    </location>
</feature>
<reference evidence="2 3" key="1">
    <citation type="journal article" date="2010" name="Proc. Natl. Acad. Sci. U.S.A.">
        <title>Insights into evolution of multicellular fungi from the assembled chromosomes of the mushroom Coprinopsis cinerea (Coprinus cinereus).</title>
        <authorList>
            <person name="Stajich J.E."/>
            <person name="Wilke S.K."/>
            <person name="Ahren D."/>
            <person name="Au C.H."/>
            <person name="Birren B.W."/>
            <person name="Borodovsky M."/>
            <person name="Burns C."/>
            <person name="Canback B."/>
            <person name="Casselton L.A."/>
            <person name="Cheng C.K."/>
            <person name="Deng J."/>
            <person name="Dietrich F.S."/>
            <person name="Fargo D.C."/>
            <person name="Farman M.L."/>
            <person name="Gathman A.C."/>
            <person name="Goldberg J."/>
            <person name="Guigo R."/>
            <person name="Hoegger P.J."/>
            <person name="Hooker J.B."/>
            <person name="Huggins A."/>
            <person name="James T.Y."/>
            <person name="Kamada T."/>
            <person name="Kilaru S."/>
            <person name="Kodira C."/>
            <person name="Kues U."/>
            <person name="Kupfer D."/>
            <person name="Kwan H.S."/>
            <person name="Lomsadze A."/>
            <person name="Li W."/>
            <person name="Lilly W.W."/>
            <person name="Ma L.J."/>
            <person name="Mackey A.J."/>
            <person name="Manning G."/>
            <person name="Martin F."/>
            <person name="Muraguchi H."/>
            <person name="Natvig D.O."/>
            <person name="Palmerini H."/>
            <person name="Ramesh M.A."/>
            <person name="Rehmeyer C.J."/>
            <person name="Roe B.A."/>
            <person name="Shenoy N."/>
            <person name="Stanke M."/>
            <person name="Ter-Hovhannisyan V."/>
            <person name="Tunlid A."/>
            <person name="Velagapudi R."/>
            <person name="Vision T.J."/>
            <person name="Zeng Q."/>
            <person name="Zolan M.E."/>
            <person name="Pukkila P.J."/>
        </authorList>
    </citation>
    <scope>NUCLEOTIDE SEQUENCE [LARGE SCALE GENOMIC DNA]</scope>
    <source>
        <strain evidence="3">Okayama-7 / 130 / ATCC MYA-4618 / FGSC 9003</strain>
    </source>
</reference>
<feature type="region of interest" description="Disordered" evidence="1">
    <location>
        <begin position="128"/>
        <end position="148"/>
    </location>
</feature>
<dbReference type="OrthoDB" id="3024011at2759"/>
<dbReference type="InParanoid" id="A8PCA9"/>
<organism evidence="2 3">
    <name type="scientific">Coprinopsis cinerea (strain Okayama-7 / 130 / ATCC MYA-4618 / FGSC 9003)</name>
    <name type="common">Inky cap fungus</name>
    <name type="synonym">Hormographiella aspergillata</name>
    <dbReference type="NCBI Taxonomy" id="240176"/>
    <lineage>
        <taxon>Eukaryota</taxon>
        <taxon>Fungi</taxon>
        <taxon>Dikarya</taxon>
        <taxon>Basidiomycota</taxon>
        <taxon>Agaricomycotina</taxon>
        <taxon>Agaricomycetes</taxon>
        <taxon>Agaricomycetidae</taxon>
        <taxon>Agaricales</taxon>
        <taxon>Agaricineae</taxon>
        <taxon>Psathyrellaceae</taxon>
        <taxon>Coprinopsis</taxon>
    </lineage>
</organism>
<evidence type="ECO:0000256" key="1">
    <source>
        <dbReference type="SAM" id="MobiDB-lite"/>
    </source>
</evidence>
<dbReference type="Proteomes" id="UP000001861">
    <property type="component" value="Unassembled WGS sequence"/>
</dbReference>
<dbReference type="GeneID" id="6016990"/>
<sequence>MILTLSLVSPTAFPSLSPPSSSWTVASWSRTTIGLIAIESQSYIKLESPGPFATTARMRTKPTTNERGLQKLPWFSESQFSPQPPQQQPVMHWTSSTTAAPGPQYRLDNWPYPLASSFCTMDHFSDPVAPSTSHPPALQGSRNISLPPQTDERLKINRLLEGGPVPPIQWNINEPAMFAECPNYHPEGPYDDWRSSPAMMPSDVPSVDIRCSAFDKDLVVFPSESNAAYVTIMDVLHAVHCAQRKRTNLDGERMSSQWGNSRSARQDQSQLAAELRPPNRDPRHCLSFSEHSRSELRLPGRISSRRINHRFVLPSHDI</sequence>
<name>A8PCA9_COPC7</name>
<dbReference type="RefSeq" id="XP_001840354.2">
    <property type="nucleotide sequence ID" value="XM_001840302.2"/>
</dbReference>
<gene>
    <name evidence="2" type="ORF">CC1G_05240</name>
</gene>
<dbReference type="EMBL" id="AACS02000011">
    <property type="protein sequence ID" value="EAU81410.2"/>
    <property type="molecule type" value="Genomic_DNA"/>
</dbReference>
<accession>A8PCA9</accession>
<evidence type="ECO:0000313" key="3">
    <source>
        <dbReference type="Proteomes" id="UP000001861"/>
    </source>
</evidence>
<proteinExistence type="predicted"/>
<dbReference type="KEGG" id="cci:CC1G_05240"/>
<feature type="compositionally biased region" description="Polar residues" evidence="1">
    <location>
        <begin position="130"/>
        <end position="148"/>
    </location>
</feature>